<dbReference type="AlphaFoldDB" id="A0A0J8U6D3"/>
<dbReference type="EMBL" id="LFOD01000025">
    <property type="protein sequence ID" value="KMV16000.1"/>
    <property type="molecule type" value="Genomic_DNA"/>
</dbReference>
<organism evidence="7 8">
    <name type="scientific">Mycolicibacterium conceptionense</name>
    <dbReference type="NCBI Taxonomy" id="451644"/>
    <lineage>
        <taxon>Bacteria</taxon>
        <taxon>Bacillati</taxon>
        <taxon>Actinomycetota</taxon>
        <taxon>Actinomycetes</taxon>
        <taxon>Mycobacteriales</taxon>
        <taxon>Mycobacteriaceae</taxon>
        <taxon>Mycolicibacterium</taxon>
    </lineage>
</organism>
<name>A0A0J8U6D3_9MYCO</name>
<feature type="domain" description="WhiA LAGLIDADG-like" evidence="6">
    <location>
        <begin position="129"/>
        <end position="213"/>
    </location>
</feature>
<dbReference type="Gene3D" id="3.10.28.10">
    <property type="entry name" value="Homing endonucleases"/>
    <property type="match status" value="1"/>
</dbReference>
<dbReference type="GO" id="GO:0003677">
    <property type="term" value="F:DNA binding"/>
    <property type="evidence" value="ECO:0007669"/>
    <property type="project" value="UniProtKB-KW"/>
</dbReference>
<dbReference type="InterPro" id="IPR027434">
    <property type="entry name" value="Homing_endonucl"/>
</dbReference>
<dbReference type="PANTHER" id="PTHR37307">
    <property type="entry name" value="CELL DIVISION PROTEIN WHIA-RELATED"/>
    <property type="match status" value="1"/>
</dbReference>
<dbReference type="Pfam" id="PF02650">
    <property type="entry name" value="HTH_WhiA"/>
    <property type="match status" value="1"/>
</dbReference>
<dbReference type="InterPro" id="IPR003802">
    <property type="entry name" value="Sporulation_regulator_WhiA"/>
</dbReference>
<accession>A0A0J8U6D3</accession>
<keyword evidence="2" id="KW-0238">DNA-binding</keyword>
<dbReference type="PANTHER" id="PTHR37307:SF1">
    <property type="entry name" value="CELL DIVISION PROTEIN WHIA-RELATED"/>
    <property type="match status" value="1"/>
</dbReference>
<dbReference type="Proteomes" id="UP000037594">
    <property type="component" value="Unassembled WGS sequence"/>
</dbReference>
<evidence type="ECO:0000259" key="6">
    <source>
        <dbReference type="Pfam" id="PF14527"/>
    </source>
</evidence>
<dbReference type="Pfam" id="PF10298">
    <property type="entry name" value="WhiA_N"/>
    <property type="match status" value="1"/>
</dbReference>
<evidence type="ECO:0000313" key="8">
    <source>
        <dbReference type="Proteomes" id="UP000037594"/>
    </source>
</evidence>
<feature type="domain" description="Sporulation transcription regulator WhiA N-terminal" evidence="5">
    <location>
        <begin position="23"/>
        <end position="106"/>
    </location>
</feature>
<dbReference type="PATRIC" id="fig|451644.5.peg.4777"/>
<protein>
    <submittedName>
        <fullName evidence="7">Uncharacterized protein</fullName>
    </submittedName>
</protein>
<keyword evidence="1" id="KW-0132">Cell division</keyword>
<evidence type="ECO:0000256" key="2">
    <source>
        <dbReference type="ARBA" id="ARBA00023125"/>
    </source>
</evidence>
<evidence type="ECO:0000256" key="1">
    <source>
        <dbReference type="ARBA" id="ARBA00022618"/>
    </source>
</evidence>
<keyword evidence="3" id="KW-0131">Cell cycle</keyword>
<reference evidence="7 8" key="1">
    <citation type="submission" date="2015-06" db="EMBL/GenBank/DDBJ databases">
        <title>Genome sequence of Mycobacterium conceptionense strain MLE.</title>
        <authorList>
            <person name="Greninger A.L."/>
            <person name="Cunningham G."/>
            <person name="Chiu C.Y."/>
            <person name="Miller S."/>
        </authorList>
    </citation>
    <scope>NUCLEOTIDE SEQUENCE [LARGE SCALE GENOMIC DNA]</scope>
    <source>
        <strain evidence="7 8">MLE</strain>
    </source>
</reference>
<proteinExistence type="predicted"/>
<dbReference type="InterPro" id="IPR023054">
    <property type="entry name" value="Sporulation_regulator_WhiA_C"/>
</dbReference>
<evidence type="ECO:0000259" key="4">
    <source>
        <dbReference type="Pfam" id="PF02650"/>
    </source>
</evidence>
<gene>
    <name evidence="7" type="ORF">ACT17_23130</name>
</gene>
<evidence type="ECO:0000259" key="5">
    <source>
        <dbReference type="Pfam" id="PF10298"/>
    </source>
</evidence>
<dbReference type="Pfam" id="PF14527">
    <property type="entry name" value="LAGLIDADG_WhiA"/>
    <property type="match status" value="1"/>
</dbReference>
<evidence type="ECO:0000256" key="3">
    <source>
        <dbReference type="ARBA" id="ARBA00023306"/>
    </source>
</evidence>
<evidence type="ECO:0000313" key="7">
    <source>
        <dbReference type="EMBL" id="KMV16000.1"/>
    </source>
</evidence>
<comment type="caution">
    <text evidence="7">The sequence shown here is derived from an EMBL/GenBank/DDBJ whole genome shotgun (WGS) entry which is preliminary data.</text>
</comment>
<dbReference type="GO" id="GO:0051301">
    <property type="term" value="P:cell division"/>
    <property type="evidence" value="ECO:0007669"/>
    <property type="project" value="UniProtKB-KW"/>
</dbReference>
<dbReference type="NCBIfam" id="TIGR00647">
    <property type="entry name" value="DNA_bind_WhiA"/>
    <property type="match status" value="1"/>
</dbReference>
<feature type="domain" description="Sporulation regulator WhiA C-terminal" evidence="4">
    <location>
        <begin position="228"/>
        <end position="303"/>
    </location>
</feature>
<dbReference type="GO" id="GO:0043937">
    <property type="term" value="P:regulation of sporulation"/>
    <property type="evidence" value="ECO:0007669"/>
    <property type="project" value="InterPro"/>
</dbReference>
<sequence>MELTEQIKNELAQLPITRQTSPSARAAEIAAMVRFGGTLSVERRTTRVEIAVDSAAAAQRLRRQIAGVYALRPTMHRVMRSPRDSGLYVMRLTHTAETLAMWTGLIDRKGRPVTGMPVEVVSGSLDDAAAALRGAFLVSGKVSIVRRSTAVLEIACPTAASAMALSGFMRRHEVKAKLHHTVRRGEHLERVIVRGAPAIAKFLRVTGAPNAADAISRDVGEQLRAQKVASMADANRDRARAAAAETVVAAQRALTAMGDSLPPQLVEVARLRVAHPEASLSELGEHAEPRLTKDQVYGRLRRVVRTVQESEIDQPAGAA</sequence>
<dbReference type="InterPro" id="IPR039518">
    <property type="entry name" value="WhiA_LAGLIDADG_dom"/>
</dbReference>
<dbReference type="InterPro" id="IPR018478">
    <property type="entry name" value="Sporu_reg_WhiA_N_dom"/>
</dbReference>